<dbReference type="EMBL" id="POUD01000341">
    <property type="protein sequence ID" value="PZG05940.1"/>
    <property type="molecule type" value="Genomic_DNA"/>
</dbReference>
<evidence type="ECO:0000256" key="1">
    <source>
        <dbReference type="SAM" id="MobiDB-lite"/>
    </source>
</evidence>
<reference evidence="3 4" key="1">
    <citation type="submission" date="2018-01" db="EMBL/GenBank/DDBJ databases">
        <title>Draft genome sequence of Nonomuraea sp. KC333.</title>
        <authorList>
            <person name="Sahin N."/>
            <person name="Saygin H."/>
            <person name="Ay H."/>
        </authorList>
    </citation>
    <scope>NUCLEOTIDE SEQUENCE [LARGE SCALE GENOMIC DNA]</scope>
    <source>
        <strain evidence="3 4">KC333</strain>
    </source>
</reference>
<keyword evidence="2" id="KW-0812">Transmembrane</keyword>
<evidence type="ECO:0000313" key="4">
    <source>
        <dbReference type="Proteomes" id="UP000249304"/>
    </source>
</evidence>
<name>A0A2W2DXS9_9ACTN</name>
<sequence>MSPQGPQYGQPPVQHHAPPNPPQTLRMPMTGQTDAPKTRPTWLLPSLAALFVVLIAATGVGAYLLSGGDARSDAPPAAGEDPAPAGSAVTPVTVPDVCAMLPKDEADRLVPDATVSKSSRENENTVDFSCNWVNRRISFGEFWRDREIDVRISQHKGDGAKTGRAMAQSSYEIDYSGARYGATAKPSLEPDEKQQISQVKDIPGVGDGAFAQYTWRRDDMLWYAYGTAYARVGDMTMEVKFQASQQRKDAEILSNETTQAITEENAIREVSGLVEHFAKGVADWQAEHPNVLAKPEATPSATTSPTPRATPSPTVLASFPAECAAMSETATRLVPEPTTRARGNVVGNDNQTECRWLNRELSGGAGITKIRSALVTVHRFTNRAGAIDEPAARAFYVGQFGSAKNTAESSIGRITWGKLTEVDGLGDQAYRQFTQIRQGEVSASSGSIVMRKGAIVVQVDYSGHQRPEGEATNSPEVELMTEKEAMEGAHSLASAYMRVLNAQTTGS</sequence>
<feature type="transmembrane region" description="Helical" evidence="2">
    <location>
        <begin position="42"/>
        <end position="65"/>
    </location>
</feature>
<organism evidence="3 4">
    <name type="scientific">Nonomuraea aridisoli</name>
    <dbReference type="NCBI Taxonomy" id="2070368"/>
    <lineage>
        <taxon>Bacteria</taxon>
        <taxon>Bacillati</taxon>
        <taxon>Actinomycetota</taxon>
        <taxon>Actinomycetes</taxon>
        <taxon>Streptosporangiales</taxon>
        <taxon>Streptosporangiaceae</taxon>
        <taxon>Nonomuraea</taxon>
    </lineage>
</organism>
<feature type="region of interest" description="Disordered" evidence="1">
    <location>
        <begin position="70"/>
        <end position="90"/>
    </location>
</feature>
<evidence type="ECO:0000313" key="3">
    <source>
        <dbReference type="EMBL" id="PZG05940.1"/>
    </source>
</evidence>
<feature type="compositionally biased region" description="Low complexity" evidence="1">
    <location>
        <begin position="73"/>
        <end position="88"/>
    </location>
</feature>
<keyword evidence="4" id="KW-1185">Reference proteome</keyword>
<keyword evidence="2" id="KW-1133">Transmembrane helix</keyword>
<feature type="compositionally biased region" description="Low complexity" evidence="1">
    <location>
        <begin position="295"/>
        <end position="314"/>
    </location>
</feature>
<feature type="compositionally biased region" description="Low complexity" evidence="1">
    <location>
        <begin position="1"/>
        <end position="17"/>
    </location>
</feature>
<accession>A0A2W2DXS9</accession>
<feature type="region of interest" description="Disordered" evidence="1">
    <location>
        <begin position="295"/>
        <end position="315"/>
    </location>
</feature>
<evidence type="ECO:0000256" key="2">
    <source>
        <dbReference type="SAM" id="Phobius"/>
    </source>
</evidence>
<dbReference type="Proteomes" id="UP000249304">
    <property type="component" value="Unassembled WGS sequence"/>
</dbReference>
<dbReference type="AlphaFoldDB" id="A0A2W2DXS9"/>
<feature type="region of interest" description="Disordered" evidence="1">
    <location>
        <begin position="1"/>
        <end position="38"/>
    </location>
</feature>
<keyword evidence="2" id="KW-0472">Membrane</keyword>
<comment type="caution">
    <text evidence="3">The sequence shown here is derived from an EMBL/GenBank/DDBJ whole genome shotgun (WGS) entry which is preliminary data.</text>
</comment>
<evidence type="ECO:0008006" key="5">
    <source>
        <dbReference type="Google" id="ProtNLM"/>
    </source>
</evidence>
<gene>
    <name evidence="3" type="ORF">C1J01_42930</name>
</gene>
<proteinExistence type="predicted"/>
<protein>
    <recommendedName>
        <fullName evidence="5">DUF3558 domain-containing protein</fullName>
    </recommendedName>
</protein>